<evidence type="ECO:0000313" key="3">
    <source>
        <dbReference type="Proteomes" id="UP000782880"/>
    </source>
</evidence>
<feature type="signal peptide" evidence="1">
    <location>
        <begin position="1"/>
        <end position="23"/>
    </location>
</feature>
<name>A0A921INN6_9FIRM</name>
<protein>
    <recommendedName>
        <fullName evidence="4">Dockerin</fullName>
    </recommendedName>
</protein>
<dbReference type="EMBL" id="DYVE01000288">
    <property type="protein sequence ID" value="HJG29190.1"/>
    <property type="molecule type" value="Genomic_DNA"/>
</dbReference>
<comment type="caution">
    <text evidence="2">The sequence shown here is derived from an EMBL/GenBank/DDBJ whole genome shotgun (WGS) entry which is preliminary data.</text>
</comment>
<dbReference type="InterPro" id="IPR011050">
    <property type="entry name" value="Pectin_lyase_fold/virulence"/>
</dbReference>
<reference evidence="2" key="2">
    <citation type="submission" date="2021-09" db="EMBL/GenBank/DDBJ databases">
        <authorList>
            <person name="Gilroy R."/>
        </authorList>
    </citation>
    <scope>NUCLEOTIDE SEQUENCE</scope>
    <source>
        <strain evidence="2">ChiBcec21-2208</strain>
    </source>
</reference>
<sequence length="335" mass="33500">MKRLLALLPLLAFCLFCAPAAFADAPVSYLDAQGVPQSCDTYTTLTDETTAWTDGWYLAEGTVTISKKVTVTGNVHLILADGASVTTGNIEVADGNALTLYAQSAGPDQGSLSAVSNNYAAAIGGGSDGFSGGAGTVTINGGLVNATSAGYGAAIGDGDSRAIGTVVINGGTVNAITSGSGAALCGNTVTVQGGTVNAQTNGTYEIYGTFSTGTSGSALIYADVISDTSTQSSWSCLWVQKDAATVYGSITLADDMTLDGTLTVYTNGELTVNGTLTCQNGLVNNGTLTNNGTVLVAGGDLDNRGTLAIADNGTLHINGTPDAPRTLTNSGTLTV</sequence>
<proteinExistence type="predicted"/>
<accession>A0A921INN6</accession>
<gene>
    <name evidence="2" type="ORF">K8V20_11175</name>
</gene>
<dbReference type="AlphaFoldDB" id="A0A921INN6"/>
<dbReference type="Proteomes" id="UP000782880">
    <property type="component" value="Unassembled WGS sequence"/>
</dbReference>
<dbReference type="SUPFAM" id="SSF51126">
    <property type="entry name" value="Pectin lyase-like"/>
    <property type="match status" value="1"/>
</dbReference>
<evidence type="ECO:0000313" key="2">
    <source>
        <dbReference type="EMBL" id="HJG29190.1"/>
    </source>
</evidence>
<keyword evidence="1" id="KW-0732">Signal</keyword>
<evidence type="ECO:0000256" key="1">
    <source>
        <dbReference type="SAM" id="SignalP"/>
    </source>
</evidence>
<evidence type="ECO:0008006" key="4">
    <source>
        <dbReference type="Google" id="ProtNLM"/>
    </source>
</evidence>
<organism evidence="2 3">
    <name type="scientific">Subdoligranulum variabile</name>
    <dbReference type="NCBI Taxonomy" id="214851"/>
    <lineage>
        <taxon>Bacteria</taxon>
        <taxon>Bacillati</taxon>
        <taxon>Bacillota</taxon>
        <taxon>Clostridia</taxon>
        <taxon>Eubacteriales</taxon>
        <taxon>Oscillospiraceae</taxon>
        <taxon>Subdoligranulum</taxon>
    </lineage>
</organism>
<feature type="chain" id="PRO_5037162150" description="Dockerin" evidence="1">
    <location>
        <begin position="24"/>
        <end position="335"/>
    </location>
</feature>
<reference evidence="2" key="1">
    <citation type="journal article" date="2021" name="PeerJ">
        <title>Extensive microbial diversity within the chicken gut microbiome revealed by metagenomics and culture.</title>
        <authorList>
            <person name="Gilroy R."/>
            <person name="Ravi A."/>
            <person name="Getino M."/>
            <person name="Pursley I."/>
            <person name="Horton D.L."/>
            <person name="Alikhan N.F."/>
            <person name="Baker D."/>
            <person name="Gharbi K."/>
            <person name="Hall N."/>
            <person name="Watson M."/>
            <person name="Adriaenssens E.M."/>
            <person name="Foster-Nyarko E."/>
            <person name="Jarju S."/>
            <person name="Secka A."/>
            <person name="Antonio M."/>
            <person name="Oren A."/>
            <person name="Chaudhuri R.R."/>
            <person name="La Ragione R."/>
            <person name="Hildebrand F."/>
            <person name="Pallen M.J."/>
        </authorList>
    </citation>
    <scope>NUCLEOTIDE SEQUENCE</scope>
    <source>
        <strain evidence="2">ChiBcec21-2208</strain>
    </source>
</reference>
<feature type="non-terminal residue" evidence="2">
    <location>
        <position position="335"/>
    </location>
</feature>